<dbReference type="EMBL" id="CP021920">
    <property type="protein sequence ID" value="ASB89963.1"/>
    <property type="molecule type" value="Genomic_DNA"/>
</dbReference>
<dbReference type="Proteomes" id="UP000196877">
    <property type="component" value="Chromosome"/>
</dbReference>
<protein>
    <submittedName>
        <fullName evidence="3">Dipeptide-binding protein DppE</fullName>
    </submittedName>
</protein>
<evidence type="ECO:0000313" key="3">
    <source>
        <dbReference type="EMBL" id="ASB89963.1"/>
    </source>
</evidence>
<evidence type="ECO:0000256" key="1">
    <source>
        <dbReference type="SAM" id="SignalP"/>
    </source>
</evidence>
<feature type="chain" id="PRO_5045589195" evidence="1">
    <location>
        <begin position="27"/>
        <end position="542"/>
    </location>
</feature>
<feature type="domain" description="Solute-binding protein family 5" evidence="2">
    <location>
        <begin position="86"/>
        <end position="464"/>
    </location>
</feature>
<dbReference type="InterPro" id="IPR030678">
    <property type="entry name" value="Peptide/Ni-bd"/>
</dbReference>
<dbReference type="PANTHER" id="PTHR30290">
    <property type="entry name" value="PERIPLASMIC BINDING COMPONENT OF ABC TRANSPORTER"/>
    <property type="match status" value="1"/>
</dbReference>
<dbReference type="InterPro" id="IPR000914">
    <property type="entry name" value="SBP_5_dom"/>
</dbReference>
<dbReference type="Gene3D" id="3.10.105.10">
    <property type="entry name" value="Dipeptide-binding Protein, Domain 3"/>
    <property type="match status" value="1"/>
</dbReference>
<proteinExistence type="predicted"/>
<dbReference type="CDD" id="cd08504">
    <property type="entry name" value="PBP2_OppA"/>
    <property type="match status" value="1"/>
</dbReference>
<gene>
    <name evidence="3" type="ORF">S101395_03456</name>
</gene>
<evidence type="ECO:0000313" key="4">
    <source>
        <dbReference type="Proteomes" id="UP000196877"/>
    </source>
</evidence>
<dbReference type="PANTHER" id="PTHR30290:SF79">
    <property type="entry name" value="DIPEPTIDE-BINDING PROTEIN DPPE"/>
    <property type="match status" value="1"/>
</dbReference>
<dbReference type="Pfam" id="PF00496">
    <property type="entry name" value="SBP_bac_5"/>
    <property type="match status" value="1"/>
</dbReference>
<keyword evidence="4" id="KW-1185">Reference proteome</keyword>
<keyword evidence="1" id="KW-0732">Signal</keyword>
<accession>A0ABM6LKS5</accession>
<name>A0ABM6LKS5_9BACI</name>
<dbReference type="Gene3D" id="3.40.190.10">
    <property type="entry name" value="Periplasmic binding protein-like II"/>
    <property type="match status" value="1"/>
</dbReference>
<sequence length="542" mass="61323">MKTWWSGLIVMVVSVMLFGCTANEQAGQNANADGKGKESNQEQVLKLNNENEPTSFDPPTGFNNVSWQALNNLMEGLTRLGADHEPEAASAEKWSISDDGKTYTFTIRGQAKWSNGDPLTAGDFEYAWKRLLDPKTGSSAAFLGYVIEGGEEFNNGKGSKDDVKVEALNDKTLKVTLTSPQKSFLSIVSNPAFFPVNQKVAEGNPKWHEEADTFVGNGPFKLTEWKHDESLAMEKSDTYWDKKTVKLDKVTWAMVNDRNTDYQMFQSGELDTAYVPAEMSEKLMGSDEVKVFDQAGLYFYRFNVKMEPFQNENIRKAFAMAVDQQELVDYVTKNGEKPARAFVSPGLKGSGGKDFREEGGDVVTFNADEAKKLLEKGMKEEHYKKLPEITLTYSTKPEHKKMAEAVQQQLKSVLNVNVKLANMEWNTFLEEQKALKFQFSQSSFLADYADPINFLESFQTDNSMNRTGWSSKEYDQLIKAAKHEADEGKRNELMHQAEKVLFEGMPIIPVYFYNQVHLEKENVKGIIRHPVGYIELKWAEKT</sequence>
<dbReference type="Gene3D" id="3.90.76.10">
    <property type="entry name" value="Dipeptide-binding Protein, Domain 1"/>
    <property type="match status" value="1"/>
</dbReference>
<organism evidence="3 4">
    <name type="scientific">Bacillus sonorensis</name>
    <dbReference type="NCBI Taxonomy" id="119858"/>
    <lineage>
        <taxon>Bacteria</taxon>
        <taxon>Bacillati</taxon>
        <taxon>Bacillota</taxon>
        <taxon>Bacilli</taxon>
        <taxon>Bacillales</taxon>
        <taxon>Bacillaceae</taxon>
        <taxon>Bacillus</taxon>
    </lineage>
</organism>
<dbReference type="PIRSF" id="PIRSF002741">
    <property type="entry name" value="MppA"/>
    <property type="match status" value="1"/>
</dbReference>
<dbReference type="SUPFAM" id="SSF53850">
    <property type="entry name" value="Periplasmic binding protein-like II"/>
    <property type="match status" value="1"/>
</dbReference>
<reference evidence="3 4" key="1">
    <citation type="submission" date="2017-06" db="EMBL/GenBank/DDBJ databases">
        <title>Genome sequence of Bacillus sonorensis strain SRCM101395.</title>
        <authorList>
            <person name="Cho S.H."/>
        </authorList>
    </citation>
    <scope>NUCLEOTIDE SEQUENCE [LARGE SCALE GENOMIC DNA]</scope>
    <source>
        <strain evidence="3 4">SRCM101395</strain>
    </source>
</reference>
<dbReference type="PROSITE" id="PS51257">
    <property type="entry name" value="PROKAR_LIPOPROTEIN"/>
    <property type="match status" value="1"/>
</dbReference>
<feature type="signal peptide" evidence="1">
    <location>
        <begin position="1"/>
        <end position="26"/>
    </location>
</feature>
<evidence type="ECO:0000259" key="2">
    <source>
        <dbReference type="Pfam" id="PF00496"/>
    </source>
</evidence>
<dbReference type="InterPro" id="IPR039424">
    <property type="entry name" value="SBP_5"/>
</dbReference>